<keyword evidence="3" id="KW-0812">Transmembrane</keyword>
<keyword evidence="2" id="KW-1015">Disulfide bond</keyword>
<evidence type="ECO:0000259" key="4">
    <source>
        <dbReference type="PROSITE" id="PS50835"/>
    </source>
</evidence>
<keyword evidence="6" id="KW-1185">Reference proteome</keyword>
<reference evidence="5 6" key="1">
    <citation type="submission" date="2021-04" db="EMBL/GenBank/DDBJ databases">
        <authorList>
            <person name="De Guttry C."/>
            <person name="Zahm M."/>
            <person name="Klopp C."/>
            <person name="Cabau C."/>
            <person name="Louis A."/>
            <person name="Berthelot C."/>
            <person name="Parey E."/>
            <person name="Roest Crollius H."/>
            <person name="Montfort J."/>
            <person name="Robinson-Rechavi M."/>
            <person name="Bucao C."/>
            <person name="Bouchez O."/>
            <person name="Gislard M."/>
            <person name="Lluch J."/>
            <person name="Milhes M."/>
            <person name="Lampietro C."/>
            <person name="Lopez Roques C."/>
            <person name="Donnadieu C."/>
            <person name="Braasch I."/>
            <person name="Desvignes T."/>
            <person name="Postlethwait J."/>
            <person name="Bobe J."/>
            <person name="Wedekind C."/>
            <person name="Guiguen Y."/>
        </authorList>
    </citation>
    <scope>NUCLEOTIDE SEQUENCE [LARGE SCALE GENOMIC DNA]</scope>
    <source>
        <strain evidence="5">Cs_M1</strain>
        <tissue evidence="5">Blood</tissue>
    </source>
</reference>
<gene>
    <name evidence="5" type="ORF">J4Q44_G00024650</name>
</gene>
<dbReference type="SUPFAM" id="SSF48726">
    <property type="entry name" value="Immunoglobulin"/>
    <property type="match status" value="2"/>
</dbReference>
<comment type="caution">
    <text evidence="5">The sequence shown here is derived from an EMBL/GenBank/DDBJ whole genome shotgun (WGS) entry which is preliminary data.</text>
</comment>
<dbReference type="InterPro" id="IPR013783">
    <property type="entry name" value="Ig-like_fold"/>
</dbReference>
<proteinExistence type="predicted"/>
<dbReference type="AlphaFoldDB" id="A0AAN8M8B1"/>
<dbReference type="PROSITE" id="PS50835">
    <property type="entry name" value="IG_LIKE"/>
    <property type="match status" value="1"/>
</dbReference>
<keyword evidence="3" id="KW-1133">Transmembrane helix</keyword>
<keyword evidence="1" id="KW-0732">Signal</keyword>
<dbReference type="Gene3D" id="2.60.40.10">
    <property type="entry name" value="Immunoglobulins"/>
    <property type="match status" value="2"/>
</dbReference>
<dbReference type="EMBL" id="JAGTTL010000002">
    <property type="protein sequence ID" value="KAK6326820.1"/>
    <property type="molecule type" value="Genomic_DNA"/>
</dbReference>
<sequence>MPEPGKLWKLWLLARMKEVTLNSSGMSLLHVLLLSTLVAYPSSEVLLTPTLSVEPSGRQVYTEDTVTLACQLPGHSGLGWQFYWHKDRQDTGPVEQLPYWCRAGRGQPVFYTQYSQAVSVNVIERFKSVTLSASPSTVVKEGGAFNLTCEVQLSDSKLSQHHGNHGLHSHPDPDRNQTTVVVTFSFLRDGWPVVRDSVSGLYSVARASSCHMGTYSCVVRAGRARRSSQEISITLDNLSLILVTCFGTFLILSVAPLAFFVRLYVMRLWQLRGRGQGELQCNERSTIQGPK</sequence>
<dbReference type="PANTHER" id="PTHR11481:SF60">
    <property type="entry name" value="IG-LIKE DOMAIN-CONTAINING PROTEIN"/>
    <property type="match status" value="1"/>
</dbReference>
<name>A0AAN8M8B1_9TELE</name>
<organism evidence="5 6">
    <name type="scientific">Coregonus suidteri</name>
    <dbReference type="NCBI Taxonomy" id="861788"/>
    <lineage>
        <taxon>Eukaryota</taxon>
        <taxon>Metazoa</taxon>
        <taxon>Chordata</taxon>
        <taxon>Craniata</taxon>
        <taxon>Vertebrata</taxon>
        <taxon>Euteleostomi</taxon>
        <taxon>Actinopterygii</taxon>
        <taxon>Neopterygii</taxon>
        <taxon>Teleostei</taxon>
        <taxon>Protacanthopterygii</taxon>
        <taxon>Salmoniformes</taxon>
        <taxon>Salmonidae</taxon>
        <taxon>Coregoninae</taxon>
        <taxon>Coregonus</taxon>
    </lineage>
</organism>
<dbReference type="Proteomes" id="UP001356427">
    <property type="component" value="Unassembled WGS sequence"/>
</dbReference>
<dbReference type="InterPro" id="IPR007110">
    <property type="entry name" value="Ig-like_dom"/>
</dbReference>
<dbReference type="GO" id="GO:0004888">
    <property type="term" value="F:transmembrane signaling receptor activity"/>
    <property type="evidence" value="ECO:0007669"/>
    <property type="project" value="TreeGrafter"/>
</dbReference>
<evidence type="ECO:0000256" key="1">
    <source>
        <dbReference type="ARBA" id="ARBA00022729"/>
    </source>
</evidence>
<dbReference type="InterPro" id="IPR050488">
    <property type="entry name" value="Ig_Fc_receptor"/>
</dbReference>
<dbReference type="GO" id="GO:0007166">
    <property type="term" value="P:cell surface receptor signaling pathway"/>
    <property type="evidence" value="ECO:0007669"/>
    <property type="project" value="TreeGrafter"/>
</dbReference>
<dbReference type="Pfam" id="PF13895">
    <property type="entry name" value="Ig_2"/>
    <property type="match status" value="1"/>
</dbReference>
<dbReference type="GO" id="GO:0006955">
    <property type="term" value="P:immune response"/>
    <property type="evidence" value="ECO:0007669"/>
    <property type="project" value="TreeGrafter"/>
</dbReference>
<evidence type="ECO:0000256" key="3">
    <source>
        <dbReference type="SAM" id="Phobius"/>
    </source>
</evidence>
<feature type="domain" description="Ig-like" evidence="4">
    <location>
        <begin position="49"/>
        <end position="234"/>
    </location>
</feature>
<protein>
    <recommendedName>
        <fullName evidence="4">Ig-like domain-containing protein</fullName>
    </recommendedName>
</protein>
<dbReference type="InterPro" id="IPR036179">
    <property type="entry name" value="Ig-like_dom_sf"/>
</dbReference>
<dbReference type="GO" id="GO:0009897">
    <property type="term" value="C:external side of plasma membrane"/>
    <property type="evidence" value="ECO:0007669"/>
    <property type="project" value="TreeGrafter"/>
</dbReference>
<feature type="transmembrane region" description="Helical" evidence="3">
    <location>
        <begin position="238"/>
        <end position="265"/>
    </location>
</feature>
<accession>A0AAN8M8B1</accession>
<evidence type="ECO:0000313" key="5">
    <source>
        <dbReference type="EMBL" id="KAK6326820.1"/>
    </source>
</evidence>
<keyword evidence="3" id="KW-0472">Membrane</keyword>
<evidence type="ECO:0000313" key="6">
    <source>
        <dbReference type="Proteomes" id="UP001356427"/>
    </source>
</evidence>
<dbReference type="PANTHER" id="PTHR11481">
    <property type="entry name" value="IMMUNOGLOBULIN FC RECEPTOR"/>
    <property type="match status" value="1"/>
</dbReference>
<evidence type="ECO:0000256" key="2">
    <source>
        <dbReference type="ARBA" id="ARBA00023157"/>
    </source>
</evidence>